<dbReference type="InterPro" id="IPR016032">
    <property type="entry name" value="Sig_transdc_resp-reg_C-effctor"/>
</dbReference>
<dbReference type="EMBL" id="MGGI01000012">
    <property type="protein sequence ID" value="OGM26612.1"/>
    <property type="molecule type" value="Genomic_DNA"/>
</dbReference>
<dbReference type="Pfam" id="PF00486">
    <property type="entry name" value="Trans_reg_C"/>
    <property type="match status" value="1"/>
</dbReference>
<evidence type="ECO:0000256" key="7">
    <source>
        <dbReference type="PROSITE-ProRule" id="PRU01091"/>
    </source>
</evidence>
<dbReference type="GO" id="GO:0000156">
    <property type="term" value="F:phosphorelay response regulator activity"/>
    <property type="evidence" value="ECO:0007669"/>
    <property type="project" value="TreeGrafter"/>
</dbReference>
<evidence type="ECO:0000256" key="5">
    <source>
        <dbReference type="ARBA" id="ARBA00023163"/>
    </source>
</evidence>
<keyword evidence="1 6" id="KW-0597">Phosphoprotein</keyword>
<gene>
    <name evidence="10" type="ORF">A2627_01155</name>
</gene>
<dbReference type="PROSITE" id="PS50110">
    <property type="entry name" value="RESPONSE_REGULATORY"/>
    <property type="match status" value="1"/>
</dbReference>
<dbReference type="PANTHER" id="PTHR48111:SF22">
    <property type="entry name" value="REGULATOR OF RPOS"/>
    <property type="match status" value="1"/>
</dbReference>
<dbReference type="PROSITE" id="PS51755">
    <property type="entry name" value="OMPR_PHOB"/>
    <property type="match status" value="1"/>
</dbReference>
<dbReference type="AlphaFoldDB" id="A0A1F7YH68"/>
<feature type="modified residue" description="4-aspartylphosphate" evidence="6">
    <location>
        <position position="51"/>
    </location>
</feature>
<feature type="DNA-binding region" description="OmpR/PhoB-type" evidence="7">
    <location>
        <begin position="124"/>
        <end position="220"/>
    </location>
</feature>
<feature type="domain" description="OmpR/PhoB-type" evidence="9">
    <location>
        <begin position="124"/>
        <end position="220"/>
    </location>
</feature>
<evidence type="ECO:0000313" key="11">
    <source>
        <dbReference type="Proteomes" id="UP000178851"/>
    </source>
</evidence>
<dbReference type="GO" id="GO:0000976">
    <property type="term" value="F:transcription cis-regulatory region binding"/>
    <property type="evidence" value="ECO:0007669"/>
    <property type="project" value="TreeGrafter"/>
</dbReference>
<dbReference type="SMART" id="SM00862">
    <property type="entry name" value="Trans_reg_C"/>
    <property type="match status" value="1"/>
</dbReference>
<dbReference type="CDD" id="cd00383">
    <property type="entry name" value="trans_reg_C"/>
    <property type="match status" value="1"/>
</dbReference>
<dbReference type="Gene3D" id="6.10.250.690">
    <property type="match status" value="1"/>
</dbReference>
<dbReference type="PANTHER" id="PTHR48111">
    <property type="entry name" value="REGULATOR OF RPOS"/>
    <property type="match status" value="1"/>
</dbReference>
<dbReference type="Gene3D" id="3.40.50.2300">
    <property type="match status" value="1"/>
</dbReference>
<feature type="domain" description="Response regulatory" evidence="8">
    <location>
        <begin position="2"/>
        <end position="116"/>
    </location>
</feature>
<keyword evidence="4 7" id="KW-0238">DNA-binding</keyword>
<dbReference type="GO" id="GO:0006355">
    <property type="term" value="P:regulation of DNA-templated transcription"/>
    <property type="evidence" value="ECO:0007669"/>
    <property type="project" value="InterPro"/>
</dbReference>
<dbReference type="Pfam" id="PF00072">
    <property type="entry name" value="Response_reg"/>
    <property type="match status" value="1"/>
</dbReference>
<dbReference type="InterPro" id="IPR039420">
    <property type="entry name" value="WalR-like"/>
</dbReference>
<dbReference type="FunFam" id="3.40.50.2300:FF:000002">
    <property type="entry name" value="DNA-binding response regulator PhoP"/>
    <property type="match status" value="1"/>
</dbReference>
<name>A0A1F7YH68_9BACT</name>
<dbReference type="GO" id="GO:0005829">
    <property type="term" value="C:cytosol"/>
    <property type="evidence" value="ECO:0007669"/>
    <property type="project" value="TreeGrafter"/>
</dbReference>
<dbReference type="Gene3D" id="1.10.10.10">
    <property type="entry name" value="Winged helix-like DNA-binding domain superfamily/Winged helix DNA-binding domain"/>
    <property type="match status" value="1"/>
</dbReference>
<dbReference type="SMART" id="SM00448">
    <property type="entry name" value="REC"/>
    <property type="match status" value="1"/>
</dbReference>
<accession>A0A1F7YH68</accession>
<sequence length="220" mass="24917">MRVLIVEDKERLSDIIKKGLVEGGFVVDQAFDGENGQYLAESEDYDLIILDLMLPKINGIIICKELRKKDIKTPVIMLTAKSTTEDKIAGLNSGADDYITKPFSFIELRSRIDALIRRSHQETLPVLKVENLEINPLKHSVQRAGKLIELTPKEFAILEFLLRNKGKVVTRTMIIEHVWDYSFDGISNIVDVFIASLRKKINTGLKLKLIDTIHGVGFKI</sequence>
<dbReference type="InterPro" id="IPR036388">
    <property type="entry name" value="WH-like_DNA-bd_sf"/>
</dbReference>
<evidence type="ECO:0000256" key="6">
    <source>
        <dbReference type="PROSITE-ProRule" id="PRU00169"/>
    </source>
</evidence>
<protein>
    <submittedName>
        <fullName evidence="10">DNA-binding response regulator</fullName>
    </submittedName>
</protein>
<organism evidence="10 11">
    <name type="scientific">Candidatus Woesebacteria bacterium RIFCSPHIGHO2_01_FULL_39_28</name>
    <dbReference type="NCBI Taxonomy" id="1802496"/>
    <lineage>
        <taxon>Bacteria</taxon>
        <taxon>Candidatus Woeseibacteriota</taxon>
    </lineage>
</organism>
<keyword evidence="5" id="KW-0804">Transcription</keyword>
<keyword evidence="2" id="KW-0902">Two-component regulatory system</keyword>
<dbReference type="SUPFAM" id="SSF46894">
    <property type="entry name" value="C-terminal effector domain of the bipartite response regulators"/>
    <property type="match status" value="1"/>
</dbReference>
<comment type="caution">
    <text evidence="10">The sequence shown here is derived from an EMBL/GenBank/DDBJ whole genome shotgun (WGS) entry which is preliminary data.</text>
</comment>
<evidence type="ECO:0000259" key="8">
    <source>
        <dbReference type="PROSITE" id="PS50110"/>
    </source>
</evidence>
<dbReference type="SUPFAM" id="SSF52172">
    <property type="entry name" value="CheY-like"/>
    <property type="match status" value="1"/>
</dbReference>
<proteinExistence type="predicted"/>
<dbReference type="InterPro" id="IPR001789">
    <property type="entry name" value="Sig_transdc_resp-reg_receiver"/>
</dbReference>
<evidence type="ECO:0000256" key="1">
    <source>
        <dbReference type="ARBA" id="ARBA00022553"/>
    </source>
</evidence>
<evidence type="ECO:0000313" key="10">
    <source>
        <dbReference type="EMBL" id="OGM26612.1"/>
    </source>
</evidence>
<reference evidence="10 11" key="1">
    <citation type="journal article" date="2016" name="Nat. Commun.">
        <title>Thousands of microbial genomes shed light on interconnected biogeochemical processes in an aquifer system.</title>
        <authorList>
            <person name="Anantharaman K."/>
            <person name="Brown C.T."/>
            <person name="Hug L.A."/>
            <person name="Sharon I."/>
            <person name="Castelle C.J."/>
            <person name="Probst A.J."/>
            <person name="Thomas B.C."/>
            <person name="Singh A."/>
            <person name="Wilkins M.J."/>
            <person name="Karaoz U."/>
            <person name="Brodie E.L."/>
            <person name="Williams K.H."/>
            <person name="Hubbard S.S."/>
            <person name="Banfield J.F."/>
        </authorList>
    </citation>
    <scope>NUCLEOTIDE SEQUENCE [LARGE SCALE GENOMIC DNA]</scope>
</reference>
<dbReference type="InterPro" id="IPR011006">
    <property type="entry name" value="CheY-like_superfamily"/>
</dbReference>
<dbReference type="Proteomes" id="UP000178851">
    <property type="component" value="Unassembled WGS sequence"/>
</dbReference>
<dbReference type="InterPro" id="IPR001867">
    <property type="entry name" value="OmpR/PhoB-type_DNA-bd"/>
</dbReference>
<evidence type="ECO:0000256" key="3">
    <source>
        <dbReference type="ARBA" id="ARBA00023015"/>
    </source>
</evidence>
<evidence type="ECO:0000259" key="9">
    <source>
        <dbReference type="PROSITE" id="PS51755"/>
    </source>
</evidence>
<evidence type="ECO:0000256" key="4">
    <source>
        <dbReference type="ARBA" id="ARBA00023125"/>
    </source>
</evidence>
<keyword evidence="3" id="KW-0805">Transcription regulation</keyword>
<evidence type="ECO:0000256" key="2">
    <source>
        <dbReference type="ARBA" id="ARBA00023012"/>
    </source>
</evidence>
<dbReference type="GO" id="GO:0032993">
    <property type="term" value="C:protein-DNA complex"/>
    <property type="evidence" value="ECO:0007669"/>
    <property type="project" value="TreeGrafter"/>
</dbReference>
<dbReference type="FunFam" id="1.10.10.10:FF:000005">
    <property type="entry name" value="Two-component system response regulator"/>
    <property type="match status" value="1"/>
</dbReference>